<gene>
    <name evidence="3" type="ORF">HannXRQ_Chr17g0537101</name>
    <name evidence="2" type="ORF">HanXRQr2_Chr17g0783491</name>
</gene>
<reference evidence="2" key="3">
    <citation type="submission" date="2020-06" db="EMBL/GenBank/DDBJ databases">
        <title>Helianthus annuus Genome sequencing and assembly Release 2.</title>
        <authorList>
            <person name="Gouzy J."/>
            <person name="Langlade N."/>
            <person name="Munos S."/>
        </authorList>
    </citation>
    <scope>NUCLEOTIDE SEQUENCE</scope>
    <source>
        <tissue evidence="2">Leaves</tissue>
    </source>
</reference>
<name>A0A251RLK4_HELAN</name>
<dbReference type="InParanoid" id="A0A251RLK4"/>
<feature type="coiled-coil region" evidence="1">
    <location>
        <begin position="87"/>
        <end position="128"/>
    </location>
</feature>
<keyword evidence="4" id="KW-1185">Reference proteome</keyword>
<reference evidence="2 4" key="1">
    <citation type="journal article" date="2017" name="Nature">
        <title>The sunflower genome provides insights into oil metabolism, flowering and Asterid evolution.</title>
        <authorList>
            <person name="Badouin H."/>
            <person name="Gouzy J."/>
            <person name="Grassa C.J."/>
            <person name="Murat F."/>
            <person name="Staton S.E."/>
            <person name="Cottret L."/>
            <person name="Lelandais-Briere C."/>
            <person name="Owens G.L."/>
            <person name="Carrere S."/>
            <person name="Mayjonade B."/>
            <person name="Legrand L."/>
            <person name="Gill N."/>
            <person name="Kane N.C."/>
            <person name="Bowers J.E."/>
            <person name="Hubner S."/>
            <person name="Bellec A."/>
            <person name="Berard A."/>
            <person name="Berges H."/>
            <person name="Blanchet N."/>
            <person name="Boniface M.C."/>
            <person name="Brunel D."/>
            <person name="Catrice O."/>
            <person name="Chaidir N."/>
            <person name="Claudel C."/>
            <person name="Donnadieu C."/>
            <person name="Faraut T."/>
            <person name="Fievet G."/>
            <person name="Helmstetter N."/>
            <person name="King M."/>
            <person name="Knapp S.J."/>
            <person name="Lai Z."/>
            <person name="Le Paslier M.C."/>
            <person name="Lippi Y."/>
            <person name="Lorenzon L."/>
            <person name="Mandel J.R."/>
            <person name="Marage G."/>
            <person name="Marchand G."/>
            <person name="Marquand E."/>
            <person name="Bret-Mestries E."/>
            <person name="Morien E."/>
            <person name="Nambeesan S."/>
            <person name="Nguyen T."/>
            <person name="Pegot-Espagnet P."/>
            <person name="Pouilly N."/>
            <person name="Raftis F."/>
            <person name="Sallet E."/>
            <person name="Schiex T."/>
            <person name="Thomas J."/>
            <person name="Vandecasteele C."/>
            <person name="Vares D."/>
            <person name="Vear F."/>
            <person name="Vautrin S."/>
            <person name="Crespi M."/>
            <person name="Mangin B."/>
            <person name="Burke J.M."/>
            <person name="Salse J."/>
            <person name="Munos S."/>
            <person name="Vincourt P."/>
            <person name="Rieseberg L.H."/>
            <person name="Langlade N.B."/>
        </authorList>
    </citation>
    <scope>NUCLEOTIDE SEQUENCE [LARGE SCALE GENOMIC DNA]</scope>
    <source>
        <strain evidence="4">cv. SF193</strain>
        <tissue evidence="2">Leaves</tissue>
    </source>
</reference>
<accession>A0A251RLK4</accession>
<proteinExistence type="predicted"/>
<dbReference type="AlphaFoldDB" id="A0A251RLK4"/>
<evidence type="ECO:0000313" key="4">
    <source>
        <dbReference type="Proteomes" id="UP000215914"/>
    </source>
</evidence>
<dbReference type="EMBL" id="MNCJ02000332">
    <property type="protein sequence ID" value="KAF5753741.1"/>
    <property type="molecule type" value="Genomic_DNA"/>
</dbReference>
<dbReference type="OMA" id="RIREYCV"/>
<sequence>MATQQTHKDLFSSYLGISFTIFLHLLPKHSLSLIPSLQTHNKSLTKKLLQAEQQLDQLYSRRKEDSKANARVVEIFASHRHSWQQEEKRLLRQIDDNLEEIADLRAKVEDLEVRVDELKREVSERDELLNFITNRVDDDDGISDNYKVKCNGVVGDYYMERGFHNVDDLGSVYDGGYKFGPSEFSGSGVSKFLAERSNLWQGVQYDPVEPVHDLKHYVTRRESPWKVDGDSSGVSAKLKLLEQELQNLEKIGANDLSKVPTLMKKQAKRYQALAGKIDDLCGRMENDPCEPNVGLEYRTQRQTEFLLEALRLQQRASETGQKLAALQTETGVGCDYGNDLVEARARLTTRLSLNSIRNNFRDIQRNLEIWLARIIGDVEGILARDGASCVNQYFISPRYPFVQQERL</sequence>
<dbReference type="FunCoup" id="A0A251RLK4">
    <property type="interactions" value="1458"/>
</dbReference>
<dbReference type="PANTHER" id="PTHR47747">
    <property type="entry name" value="RIBONUCLEASE P PROTEIN SUBUNIT P38-LIKE PROTEIN"/>
    <property type="match status" value="1"/>
</dbReference>
<protein>
    <submittedName>
        <fullName evidence="3">Uncharacterized protein</fullName>
    </submittedName>
</protein>
<organism evidence="3 4">
    <name type="scientific">Helianthus annuus</name>
    <name type="common">Common sunflower</name>
    <dbReference type="NCBI Taxonomy" id="4232"/>
    <lineage>
        <taxon>Eukaryota</taxon>
        <taxon>Viridiplantae</taxon>
        <taxon>Streptophyta</taxon>
        <taxon>Embryophyta</taxon>
        <taxon>Tracheophyta</taxon>
        <taxon>Spermatophyta</taxon>
        <taxon>Magnoliopsida</taxon>
        <taxon>eudicotyledons</taxon>
        <taxon>Gunneridae</taxon>
        <taxon>Pentapetalae</taxon>
        <taxon>asterids</taxon>
        <taxon>campanulids</taxon>
        <taxon>Asterales</taxon>
        <taxon>Asteraceae</taxon>
        <taxon>Asteroideae</taxon>
        <taxon>Heliantheae alliance</taxon>
        <taxon>Heliantheae</taxon>
        <taxon>Helianthus</taxon>
    </lineage>
</organism>
<dbReference type="Gramene" id="mRNA:HanXRQr2_Chr17g0783491">
    <property type="protein sequence ID" value="mRNA:HanXRQr2_Chr17g0783491"/>
    <property type="gene ID" value="HanXRQr2_Chr17g0783491"/>
</dbReference>
<dbReference type="PANTHER" id="PTHR47747:SF3">
    <property type="entry name" value="OS03G0853600 PROTEIN"/>
    <property type="match status" value="1"/>
</dbReference>
<keyword evidence="1" id="KW-0175">Coiled coil</keyword>
<dbReference type="EMBL" id="CM007906">
    <property type="protein sequence ID" value="OTF85172.1"/>
    <property type="molecule type" value="Genomic_DNA"/>
</dbReference>
<evidence type="ECO:0000313" key="3">
    <source>
        <dbReference type="EMBL" id="OTF85172.1"/>
    </source>
</evidence>
<evidence type="ECO:0000256" key="1">
    <source>
        <dbReference type="SAM" id="Coils"/>
    </source>
</evidence>
<dbReference type="Proteomes" id="UP000215914">
    <property type="component" value="Chromosome 17"/>
</dbReference>
<evidence type="ECO:0000313" key="2">
    <source>
        <dbReference type="EMBL" id="KAF5753741.1"/>
    </source>
</evidence>
<reference evidence="3" key="2">
    <citation type="submission" date="2017-02" db="EMBL/GenBank/DDBJ databases">
        <title>Sunflower complete genome.</title>
        <authorList>
            <person name="Langlade N."/>
            <person name="Munos S."/>
        </authorList>
    </citation>
    <scope>NUCLEOTIDE SEQUENCE [LARGE SCALE GENOMIC DNA]</scope>
    <source>
        <tissue evidence="3">Leaves</tissue>
    </source>
</reference>